<dbReference type="InterPro" id="IPR000515">
    <property type="entry name" value="MetI-like"/>
</dbReference>
<evidence type="ECO:0000256" key="2">
    <source>
        <dbReference type="ARBA" id="ARBA00007069"/>
    </source>
</evidence>
<keyword evidence="11" id="KW-1185">Reference proteome</keyword>
<dbReference type="GO" id="GO:0005886">
    <property type="term" value="C:plasma membrane"/>
    <property type="evidence" value="ECO:0007669"/>
    <property type="project" value="UniProtKB-SubCell"/>
</dbReference>
<evidence type="ECO:0000256" key="3">
    <source>
        <dbReference type="ARBA" id="ARBA00022448"/>
    </source>
</evidence>
<evidence type="ECO:0000256" key="5">
    <source>
        <dbReference type="ARBA" id="ARBA00022692"/>
    </source>
</evidence>
<feature type="domain" description="ABC transmembrane type-1" evidence="9">
    <location>
        <begin position="62"/>
        <end position="280"/>
    </location>
</feature>
<feature type="transmembrane region" description="Helical" evidence="8">
    <location>
        <begin position="99"/>
        <end position="123"/>
    </location>
</feature>
<dbReference type="InterPro" id="IPR005672">
    <property type="entry name" value="Phosphate_PstA"/>
</dbReference>
<dbReference type="RefSeq" id="WP_212781448.1">
    <property type="nucleotide sequence ID" value="NZ_BMAY01000019.1"/>
</dbReference>
<dbReference type="SUPFAM" id="SSF161098">
    <property type="entry name" value="MetI-like"/>
    <property type="match status" value="1"/>
</dbReference>
<evidence type="ECO:0000256" key="6">
    <source>
        <dbReference type="ARBA" id="ARBA00022989"/>
    </source>
</evidence>
<keyword evidence="5 8" id="KW-0812">Transmembrane</keyword>
<dbReference type="Pfam" id="PF00528">
    <property type="entry name" value="BPD_transp_1"/>
    <property type="match status" value="1"/>
</dbReference>
<dbReference type="Proteomes" id="UP000677218">
    <property type="component" value="Unassembled WGS sequence"/>
</dbReference>
<feature type="transmembrane region" description="Helical" evidence="8">
    <location>
        <begin position="129"/>
        <end position="148"/>
    </location>
</feature>
<dbReference type="NCBIfam" id="TIGR00974">
    <property type="entry name" value="3a0107s02c"/>
    <property type="match status" value="1"/>
</dbReference>
<feature type="transmembrane region" description="Helical" evidence="8">
    <location>
        <begin position="12"/>
        <end position="34"/>
    </location>
</feature>
<evidence type="ECO:0000256" key="8">
    <source>
        <dbReference type="RuleBase" id="RU363043"/>
    </source>
</evidence>
<dbReference type="GO" id="GO:0005315">
    <property type="term" value="F:phosphate transmembrane transporter activity"/>
    <property type="evidence" value="ECO:0007669"/>
    <property type="project" value="InterPro"/>
</dbReference>
<sequence length="295" mass="31857">MDVKKVDHLAKRIIQVMVGIVAVLLVLIIGYILVTGLPQESIDFLFKPSQAVKAGGGIRDQLWNSIYLLILALLISIPLSLGAGIYLAEYAPDNKLTHFIQTLIEILSSLPSIVVGLFGYLVLVIRFNMGFSILSGALTLTVFNLPLLTSNIENALRSVSDEQREGGLALGLSRWQTIKGILLPRTVPEIITGVVLSSGRIFGEAAALIYTSGQSAPALNYLNWNPLSPESPLNVMRPAETLAVHIWKLNTEGLTIDADIVSAAASAVLILVVLLFNILAHYLGNKLERKLTGGK</sequence>
<keyword evidence="7 8" id="KW-0472">Membrane</keyword>
<organism evidence="10 11">
    <name type="scientific">Lactobacillus corticis</name>
    <dbReference type="NCBI Taxonomy" id="2201249"/>
    <lineage>
        <taxon>Bacteria</taxon>
        <taxon>Bacillati</taxon>
        <taxon>Bacillota</taxon>
        <taxon>Bacilli</taxon>
        <taxon>Lactobacillales</taxon>
        <taxon>Lactobacillaceae</taxon>
        <taxon>Lactobacillus</taxon>
    </lineage>
</organism>
<evidence type="ECO:0000256" key="1">
    <source>
        <dbReference type="ARBA" id="ARBA00004651"/>
    </source>
</evidence>
<reference evidence="10" key="1">
    <citation type="submission" date="2020-08" db="EMBL/GenBank/DDBJ databases">
        <title>Taxonomic study for Lactobacillus species isolated from hardwood bark.</title>
        <authorList>
            <person name="Tohno M."/>
            <person name="Tanizawa Y."/>
        </authorList>
    </citation>
    <scope>NUCLEOTIDE SEQUENCE</scope>
    <source>
        <strain evidence="10">B40</strain>
    </source>
</reference>
<comment type="similarity">
    <text evidence="2 8">Belongs to the binding-protein-dependent transport system permease family. CysTW subfamily.</text>
</comment>
<proteinExistence type="inferred from homology"/>
<keyword evidence="6 8" id="KW-1133">Transmembrane helix</keyword>
<dbReference type="InterPro" id="IPR035906">
    <property type="entry name" value="MetI-like_sf"/>
</dbReference>
<dbReference type="CDD" id="cd06261">
    <property type="entry name" value="TM_PBP2"/>
    <property type="match status" value="1"/>
</dbReference>
<evidence type="ECO:0000313" key="10">
    <source>
        <dbReference type="EMBL" id="GFZ27768.1"/>
    </source>
</evidence>
<dbReference type="GO" id="GO:0035435">
    <property type="term" value="P:phosphate ion transmembrane transport"/>
    <property type="evidence" value="ECO:0007669"/>
    <property type="project" value="InterPro"/>
</dbReference>
<feature type="transmembrane region" description="Helical" evidence="8">
    <location>
        <begin position="66"/>
        <end position="87"/>
    </location>
</feature>
<comment type="subcellular location">
    <subcellularLocation>
        <location evidence="1 8">Cell membrane</location>
        <topology evidence="1 8">Multi-pass membrane protein</topology>
    </subcellularLocation>
</comment>
<dbReference type="PANTHER" id="PTHR43470">
    <property type="entry name" value="PHOSPHATE TRANSPORT SYSTEM PERMEASE PROTEIN PSTA-RELATED"/>
    <property type="match status" value="1"/>
</dbReference>
<evidence type="ECO:0000256" key="4">
    <source>
        <dbReference type="ARBA" id="ARBA00022475"/>
    </source>
</evidence>
<keyword evidence="3" id="KW-0813">Transport</keyword>
<evidence type="ECO:0000259" key="9">
    <source>
        <dbReference type="PROSITE" id="PS50928"/>
    </source>
</evidence>
<comment type="caution">
    <text evidence="10">The sequence shown here is derived from an EMBL/GenBank/DDBJ whole genome shotgun (WGS) entry which is preliminary data.</text>
</comment>
<dbReference type="EMBL" id="BMAY01000019">
    <property type="protein sequence ID" value="GFZ27768.1"/>
    <property type="molecule type" value="Genomic_DNA"/>
</dbReference>
<comment type="caution">
    <text evidence="8">Lacks conserved residue(s) required for the propagation of feature annotation.</text>
</comment>
<evidence type="ECO:0000313" key="11">
    <source>
        <dbReference type="Proteomes" id="UP000677218"/>
    </source>
</evidence>
<dbReference type="AlphaFoldDB" id="A0A916QKR1"/>
<dbReference type="PANTHER" id="PTHR43470:SF4">
    <property type="entry name" value="ABC TRANSPORTER PERMEASE PROTEIN YQGI-RELATED"/>
    <property type="match status" value="1"/>
</dbReference>
<feature type="transmembrane region" description="Helical" evidence="8">
    <location>
        <begin position="260"/>
        <end position="283"/>
    </location>
</feature>
<accession>A0A916QKR1</accession>
<keyword evidence="4 8" id="KW-1003">Cell membrane</keyword>
<dbReference type="PROSITE" id="PS50928">
    <property type="entry name" value="ABC_TM1"/>
    <property type="match status" value="1"/>
</dbReference>
<dbReference type="Gene3D" id="1.10.3720.10">
    <property type="entry name" value="MetI-like"/>
    <property type="match status" value="1"/>
</dbReference>
<evidence type="ECO:0000256" key="7">
    <source>
        <dbReference type="ARBA" id="ARBA00023136"/>
    </source>
</evidence>
<protein>
    <recommendedName>
        <fullName evidence="8">Phosphate transport system permease protein PstA</fullName>
    </recommendedName>
</protein>
<gene>
    <name evidence="10" type="primary">pstA</name>
    <name evidence="10" type="ORF">LCB40_16480</name>
</gene>
<name>A0A916QKR1_9LACO</name>